<dbReference type="Proteomes" id="UP001597171">
    <property type="component" value="Unassembled WGS sequence"/>
</dbReference>
<proteinExistence type="predicted"/>
<dbReference type="EMBL" id="JBHTMX010000001">
    <property type="protein sequence ID" value="MFD1330402.1"/>
    <property type="molecule type" value="Genomic_DNA"/>
</dbReference>
<dbReference type="InterPro" id="IPR001155">
    <property type="entry name" value="OxRdtase_FMN_N"/>
</dbReference>
<dbReference type="CDD" id="cd02933">
    <property type="entry name" value="OYE_like_FMN"/>
    <property type="match status" value="1"/>
</dbReference>
<evidence type="ECO:0000313" key="2">
    <source>
        <dbReference type="EMBL" id="MFD1330402.1"/>
    </source>
</evidence>
<reference evidence="3" key="1">
    <citation type="journal article" date="2019" name="Int. J. Syst. Evol. Microbiol.">
        <title>The Global Catalogue of Microorganisms (GCM) 10K type strain sequencing project: providing services to taxonomists for standard genome sequencing and annotation.</title>
        <authorList>
            <consortium name="The Broad Institute Genomics Platform"/>
            <consortium name="The Broad Institute Genome Sequencing Center for Infectious Disease"/>
            <person name="Wu L."/>
            <person name="Ma J."/>
        </authorList>
    </citation>
    <scope>NUCLEOTIDE SEQUENCE [LARGE SCALE GENOMIC DNA]</scope>
    <source>
        <strain evidence="3">CCUG 61696</strain>
    </source>
</reference>
<accession>A0ABW3Z2C2</accession>
<comment type="caution">
    <text evidence="2">The sequence shown here is derived from an EMBL/GenBank/DDBJ whole genome shotgun (WGS) entry which is preliminary data.</text>
</comment>
<evidence type="ECO:0000313" key="3">
    <source>
        <dbReference type="Proteomes" id="UP001597171"/>
    </source>
</evidence>
<feature type="domain" description="NADH:flavin oxidoreductase/NADH oxidase N-terminal" evidence="1">
    <location>
        <begin position="3"/>
        <end position="338"/>
    </location>
</feature>
<name>A0ABW3Z2C2_9HYPH</name>
<dbReference type="InterPro" id="IPR045247">
    <property type="entry name" value="Oye-like"/>
</dbReference>
<dbReference type="Gene3D" id="3.20.20.70">
    <property type="entry name" value="Aldolase class I"/>
    <property type="match status" value="1"/>
</dbReference>
<evidence type="ECO:0000259" key="1">
    <source>
        <dbReference type="Pfam" id="PF00724"/>
    </source>
</evidence>
<protein>
    <submittedName>
        <fullName evidence="2">Alkene reductase</fullName>
    </submittedName>
</protein>
<dbReference type="Pfam" id="PF00724">
    <property type="entry name" value="Oxidored_FMN"/>
    <property type="match status" value="1"/>
</dbReference>
<keyword evidence="3" id="KW-1185">Reference proteome</keyword>
<dbReference type="RefSeq" id="WP_378773528.1">
    <property type="nucleotide sequence ID" value="NZ_JBHTMX010000001.1"/>
</dbReference>
<sequence length="375" mass="40445">MSDLFAPFARGGLSLRNRVAMAPMTRSRNPDGVPNDLNALYYAQRAEAGLIVTEGVSISATAEGFLFIPGLYTPKQTAGWRRVMDAVHAKGGTIFAQLWHVGRVSHVSNQPGGLAPVSSTGRIARNAQAWGRTADGRPGPVDVSPPRALTTGEVYGVIADFADAAANAVSAGFDGVELHGANGYLIEQFLNPTVNDRADAFRGDTLEGRVRFALAAIDAVIARIGARRTAIRLSPYGRLFDMAHYPEMDETYLHLASELSKRDLAYVHLMDQTSRGASGFPAEFLAAFRARYDGVLILAGGMTRESAERLIAENLIDIAAFGEPFIANPDLVARLRNRWPLARAERDAHYGGDARGYTDFPDFDPGEAVASPRGR</sequence>
<dbReference type="PANTHER" id="PTHR22893">
    <property type="entry name" value="NADH OXIDOREDUCTASE-RELATED"/>
    <property type="match status" value="1"/>
</dbReference>
<gene>
    <name evidence="2" type="ORF">ACFQ4O_00115</name>
</gene>
<dbReference type="SUPFAM" id="SSF51395">
    <property type="entry name" value="FMN-linked oxidoreductases"/>
    <property type="match status" value="1"/>
</dbReference>
<organism evidence="2 3">
    <name type="scientific">Methylopila musalis</name>
    <dbReference type="NCBI Taxonomy" id="1134781"/>
    <lineage>
        <taxon>Bacteria</taxon>
        <taxon>Pseudomonadati</taxon>
        <taxon>Pseudomonadota</taxon>
        <taxon>Alphaproteobacteria</taxon>
        <taxon>Hyphomicrobiales</taxon>
        <taxon>Methylopilaceae</taxon>
        <taxon>Methylopila</taxon>
    </lineage>
</organism>
<dbReference type="PANTHER" id="PTHR22893:SF91">
    <property type="entry name" value="NADPH DEHYDROGENASE 2-RELATED"/>
    <property type="match status" value="1"/>
</dbReference>
<dbReference type="InterPro" id="IPR013785">
    <property type="entry name" value="Aldolase_TIM"/>
</dbReference>